<feature type="repeat" description="PPR" evidence="3">
    <location>
        <begin position="372"/>
        <end position="406"/>
    </location>
</feature>
<comment type="similarity">
    <text evidence="1">Belongs to the PPR family. P subfamily.</text>
</comment>
<feature type="repeat" description="PPR" evidence="3">
    <location>
        <begin position="441"/>
        <end position="475"/>
    </location>
</feature>
<organism evidence="5 6">
    <name type="scientific">Camelina sativa</name>
    <name type="common">False flax</name>
    <name type="synonym">Myagrum sativum</name>
    <dbReference type="NCBI Taxonomy" id="90675"/>
    <lineage>
        <taxon>Eukaryota</taxon>
        <taxon>Viridiplantae</taxon>
        <taxon>Streptophyta</taxon>
        <taxon>Embryophyta</taxon>
        <taxon>Tracheophyta</taxon>
        <taxon>Spermatophyta</taxon>
        <taxon>Magnoliopsida</taxon>
        <taxon>eudicotyledons</taxon>
        <taxon>Gunneridae</taxon>
        <taxon>Pentapetalae</taxon>
        <taxon>rosids</taxon>
        <taxon>malvids</taxon>
        <taxon>Brassicales</taxon>
        <taxon>Brassicaceae</taxon>
        <taxon>Camelineae</taxon>
        <taxon>Camelina</taxon>
    </lineage>
</organism>
<dbReference type="InterPro" id="IPR002885">
    <property type="entry name" value="PPR_rpt"/>
</dbReference>
<dbReference type="PROSITE" id="PS51375">
    <property type="entry name" value="PPR"/>
    <property type="match status" value="8"/>
</dbReference>
<dbReference type="Proteomes" id="UP000694864">
    <property type="component" value="Chromosome 15"/>
</dbReference>
<dbReference type="NCBIfam" id="TIGR00756">
    <property type="entry name" value="PPR"/>
    <property type="match status" value="7"/>
</dbReference>
<evidence type="ECO:0000256" key="3">
    <source>
        <dbReference type="PROSITE-ProRule" id="PRU00708"/>
    </source>
</evidence>
<dbReference type="Pfam" id="PF13041">
    <property type="entry name" value="PPR_2"/>
    <property type="match status" value="3"/>
</dbReference>
<dbReference type="InterPro" id="IPR011990">
    <property type="entry name" value="TPR-like_helical_dom_sf"/>
</dbReference>
<dbReference type="RefSeq" id="XP_010465468.1">
    <property type="nucleotide sequence ID" value="XM_010467166.2"/>
</dbReference>
<reference evidence="5" key="1">
    <citation type="journal article" date="2014" name="Nat. Commun.">
        <title>The emerging biofuel crop Camelina sativa retains a highly undifferentiated hexaploid genome structure.</title>
        <authorList>
            <person name="Kagale S."/>
            <person name="Koh C."/>
            <person name="Nixon J."/>
            <person name="Bollina V."/>
            <person name="Clarke W.E."/>
            <person name="Tuteja R."/>
            <person name="Spillane C."/>
            <person name="Robinson S.J."/>
            <person name="Links M.G."/>
            <person name="Clarke C."/>
            <person name="Higgins E.E."/>
            <person name="Huebert T."/>
            <person name="Sharpe A.G."/>
            <person name="Parkin I.A."/>
        </authorList>
    </citation>
    <scope>NUCLEOTIDE SEQUENCE [LARGE SCALE GENOMIC DNA]</scope>
    <source>
        <strain evidence="5">cv. DH55</strain>
    </source>
</reference>
<name>A0ABM0W488_CAMSA</name>
<keyword evidence="5" id="KW-1185">Reference proteome</keyword>
<feature type="repeat" description="PPR" evidence="3">
    <location>
        <begin position="267"/>
        <end position="301"/>
    </location>
</feature>
<evidence type="ECO:0000313" key="5">
    <source>
        <dbReference type="Proteomes" id="UP000694864"/>
    </source>
</evidence>
<feature type="repeat" description="PPR" evidence="3">
    <location>
        <begin position="302"/>
        <end position="336"/>
    </location>
</feature>
<dbReference type="Gene3D" id="1.25.40.10">
    <property type="entry name" value="Tetratricopeptide repeat domain"/>
    <property type="match status" value="4"/>
</dbReference>
<feature type="repeat" description="PPR" evidence="3">
    <location>
        <begin position="337"/>
        <end position="371"/>
    </location>
</feature>
<dbReference type="Pfam" id="PF13812">
    <property type="entry name" value="PPR_3"/>
    <property type="match status" value="1"/>
</dbReference>
<evidence type="ECO:0000313" key="6">
    <source>
        <dbReference type="RefSeq" id="XP_010465468.1"/>
    </source>
</evidence>
<dbReference type="PANTHER" id="PTHR47934:SF6">
    <property type="entry name" value="MITOCHONDRIAL GROUP I INTRON SPLICING FACTOR CCM1-RELATED"/>
    <property type="match status" value="1"/>
</dbReference>
<feature type="repeat" description="PPR" evidence="3">
    <location>
        <begin position="476"/>
        <end position="510"/>
    </location>
</feature>
<feature type="repeat" description="PPR" evidence="3">
    <location>
        <begin position="163"/>
        <end position="193"/>
    </location>
</feature>
<sequence length="544" mass="63263">MLHMVTYCFQRSYLGEFVKMGGKKNKIEILLKLQNALWRRQISSSSSSLVVILPRVLPPEKPNQKKNTTLSGFHFLGVNQATHFIHSLATHDNVNQSAVDDVHNIIKNHRGSSSEEIERILGKCGIELTEELVLEVVNRNRSDWRPAYVIFKLIVKQSVYLSSSLVYNEILDVLGKMRRFEEFHQVFDEMSKRDGFVNEKTYEVLLNRYAAAHKVDEAVGVFERRREFGIEDDLVAFHGLLMWLCRYKHVEFAETLLVSRRREFGCDIKAMNIILNGWCVLGNVHEAKRIWKDIIASKCRPDVVSYGTMINALTKKGKLEKAMELYRAMWETGRNPDVKICNNVIDALCFKKRIPEALQVFKEMGEKGCFPNVVTYNSLLKHLCKIRRTVKVWALVEEMEHKGGSCSPNDVTFGYLLKYSQKPKDVEDVLERMRKNRCEMTSDLYNLMFRLYVQWDNEEKVREIWGKMERSGLGPDQRTYTIRIHGLHTKGKIGEALSYFREMMSRGMVPEPRTEMLLNQNKTKPRVEDKMLRSNLTNEESESD</sequence>
<evidence type="ECO:0000256" key="1">
    <source>
        <dbReference type="ARBA" id="ARBA00007626"/>
    </source>
</evidence>
<evidence type="ECO:0000256" key="4">
    <source>
        <dbReference type="SAM" id="MobiDB-lite"/>
    </source>
</evidence>
<dbReference type="PANTHER" id="PTHR47934">
    <property type="entry name" value="PENTATRICOPEPTIDE REPEAT-CONTAINING PROTEIN PET309, MITOCHONDRIAL"/>
    <property type="match status" value="1"/>
</dbReference>
<dbReference type="Pfam" id="PF01535">
    <property type="entry name" value="PPR"/>
    <property type="match status" value="1"/>
</dbReference>
<dbReference type="InterPro" id="IPR051114">
    <property type="entry name" value="Mito_RNA_Proc_CCM1"/>
</dbReference>
<dbReference type="GeneID" id="104745813"/>
<feature type="repeat" description="PPR" evidence="3">
    <location>
        <begin position="198"/>
        <end position="232"/>
    </location>
</feature>
<keyword evidence="2" id="KW-0677">Repeat</keyword>
<proteinExistence type="inferred from homology"/>
<evidence type="ECO:0000256" key="2">
    <source>
        <dbReference type="ARBA" id="ARBA00022737"/>
    </source>
</evidence>
<gene>
    <name evidence="6" type="primary">LOC104745813</name>
</gene>
<accession>A0ABM0W488</accession>
<protein>
    <submittedName>
        <fullName evidence="6">Pentatricopeptide repeat-containing protein At3g15200</fullName>
    </submittedName>
</protein>
<feature type="region of interest" description="Disordered" evidence="4">
    <location>
        <begin position="522"/>
        <end position="544"/>
    </location>
</feature>
<reference evidence="6" key="2">
    <citation type="submission" date="2025-08" db="UniProtKB">
        <authorList>
            <consortium name="RefSeq"/>
        </authorList>
    </citation>
    <scope>IDENTIFICATION</scope>
    <source>
        <tissue evidence="6">Leaf</tissue>
    </source>
</reference>